<comment type="caution">
    <text evidence="1">The sequence shown here is derived from an EMBL/GenBank/DDBJ whole genome shotgun (WGS) entry which is preliminary data.</text>
</comment>
<sequence length="204" mass="22963">MYNESNFRVFYIISGRCLSEDVQNVHLLLEYRPHIDVSLTCESVTNPRNIALSQCNNSIPKGFPNQTPETNKAMILNGPTSGNRPVQISRDFLALPCSIFSRHALAYHRTPVAEGGSEQVYRFSKVYKCELKETAGSPLYVLNIAQNRIRVLRSVWDAGLINGFLLINVLRLQGIPLKPDCRIKNYSLSLSPADGYNICFSVRI</sequence>
<gene>
    <name evidence="1" type="ORF">ANN_20654</name>
</gene>
<evidence type="ECO:0000313" key="1">
    <source>
        <dbReference type="EMBL" id="KAJ4432040.1"/>
    </source>
</evidence>
<accession>A0ABQ8SDD2</accession>
<proteinExistence type="predicted"/>
<evidence type="ECO:0000313" key="2">
    <source>
        <dbReference type="Proteomes" id="UP001148838"/>
    </source>
</evidence>
<dbReference type="EMBL" id="JAJSOF020000029">
    <property type="protein sequence ID" value="KAJ4432040.1"/>
    <property type="molecule type" value="Genomic_DNA"/>
</dbReference>
<dbReference type="Proteomes" id="UP001148838">
    <property type="component" value="Unassembled WGS sequence"/>
</dbReference>
<keyword evidence="2" id="KW-1185">Reference proteome</keyword>
<protein>
    <submittedName>
        <fullName evidence="1">Uncharacterized protein</fullName>
    </submittedName>
</protein>
<organism evidence="1 2">
    <name type="scientific">Periplaneta americana</name>
    <name type="common">American cockroach</name>
    <name type="synonym">Blatta americana</name>
    <dbReference type="NCBI Taxonomy" id="6978"/>
    <lineage>
        <taxon>Eukaryota</taxon>
        <taxon>Metazoa</taxon>
        <taxon>Ecdysozoa</taxon>
        <taxon>Arthropoda</taxon>
        <taxon>Hexapoda</taxon>
        <taxon>Insecta</taxon>
        <taxon>Pterygota</taxon>
        <taxon>Neoptera</taxon>
        <taxon>Polyneoptera</taxon>
        <taxon>Dictyoptera</taxon>
        <taxon>Blattodea</taxon>
        <taxon>Blattoidea</taxon>
        <taxon>Blattidae</taxon>
        <taxon>Blattinae</taxon>
        <taxon>Periplaneta</taxon>
    </lineage>
</organism>
<name>A0ABQ8SDD2_PERAM</name>
<reference evidence="1 2" key="1">
    <citation type="journal article" date="2022" name="Allergy">
        <title>Genome assembly and annotation of Periplaneta americana reveal a comprehensive cockroach allergen profile.</title>
        <authorList>
            <person name="Wang L."/>
            <person name="Xiong Q."/>
            <person name="Saelim N."/>
            <person name="Wang L."/>
            <person name="Nong W."/>
            <person name="Wan A.T."/>
            <person name="Shi M."/>
            <person name="Liu X."/>
            <person name="Cao Q."/>
            <person name="Hui J.H.L."/>
            <person name="Sookrung N."/>
            <person name="Leung T.F."/>
            <person name="Tungtrongchitr A."/>
            <person name="Tsui S.K.W."/>
        </authorList>
    </citation>
    <scope>NUCLEOTIDE SEQUENCE [LARGE SCALE GENOMIC DNA]</scope>
    <source>
        <strain evidence="1">PWHHKU_190912</strain>
    </source>
</reference>